<feature type="compositionally biased region" description="Polar residues" evidence="1">
    <location>
        <begin position="47"/>
        <end position="56"/>
    </location>
</feature>
<sequence length="73" mass="8212">MKSDSHSRFGAGAWNWRFTWSSGQGAALSLIVVRTGLPRITPCKPNSRISRSTAQRVTEKPSRRICRQTLRTP</sequence>
<comment type="caution">
    <text evidence="2">The sequence shown here is derived from an EMBL/GenBank/DDBJ whole genome shotgun (WGS) entry which is preliminary data.</text>
</comment>
<evidence type="ECO:0000313" key="3">
    <source>
        <dbReference type="Proteomes" id="UP001549110"/>
    </source>
</evidence>
<dbReference type="Proteomes" id="UP001549110">
    <property type="component" value="Unassembled WGS sequence"/>
</dbReference>
<reference evidence="2 3" key="1">
    <citation type="submission" date="2024-06" db="EMBL/GenBank/DDBJ databases">
        <title>Genomic Encyclopedia of Type Strains, Phase IV (KMG-IV): sequencing the most valuable type-strain genomes for metagenomic binning, comparative biology and taxonomic classification.</title>
        <authorList>
            <person name="Goeker M."/>
        </authorList>
    </citation>
    <scope>NUCLEOTIDE SEQUENCE [LARGE SCALE GENOMIC DNA]</scope>
    <source>
        <strain evidence="2 3">DSM 17809</strain>
    </source>
</reference>
<evidence type="ECO:0000256" key="1">
    <source>
        <dbReference type="SAM" id="MobiDB-lite"/>
    </source>
</evidence>
<gene>
    <name evidence="2" type="ORF">ABID41_003691</name>
</gene>
<accession>A0ABV2ENA5</accession>
<protein>
    <submittedName>
        <fullName evidence="2">Uncharacterized protein</fullName>
    </submittedName>
</protein>
<keyword evidence="3" id="KW-1185">Reference proteome</keyword>
<evidence type="ECO:0000313" key="2">
    <source>
        <dbReference type="EMBL" id="MET3528549.1"/>
    </source>
</evidence>
<name>A0ABV2ENA5_9CAUL</name>
<feature type="region of interest" description="Disordered" evidence="1">
    <location>
        <begin position="43"/>
        <end position="73"/>
    </location>
</feature>
<dbReference type="EMBL" id="JBEPLU010000004">
    <property type="protein sequence ID" value="MET3528549.1"/>
    <property type="molecule type" value="Genomic_DNA"/>
</dbReference>
<proteinExistence type="predicted"/>
<organism evidence="2 3">
    <name type="scientific">Phenylobacterium koreense</name>
    <dbReference type="NCBI Taxonomy" id="266125"/>
    <lineage>
        <taxon>Bacteria</taxon>
        <taxon>Pseudomonadati</taxon>
        <taxon>Pseudomonadota</taxon>
        <taxon>Alphaproteobacteria</taxon>
        <taxon>Caulobacterales</taxon>
        <taxon>Caulobacteraceae</taxon>
        <taxon>Phenylobacterium</taxon>
    </lineage>
</organism>